<dbReference type="Proteomes" id="UP000527352">
    <property type="component" value="Unassembled WGS sequence"/>
</dbReference>
<protein>
    <recommendedName>
        <fullName evidence="3">Integrase</fullName>
    </recommendedName>
</protein>
<dbReference type="EMBL" id="JABAEB010000006">
    <property type="protein sequence ID" value="NLQ23404.1"/>
    <property type="molecule type" value="Genomic_DNA"/>
</dbReference>
<organism evidence="1 2">
    <name type="scientific">Shewanella oncorhynchi</name>
    <dbReference type="NCBI Taxonomy" id="2726434"/>
    <lineage>
        <taxon>Bacteria</taxon>
        <taxon>Pseudomonadati</taxon>
        <taxon>Pseudomonadota</taxon>
        <taxon>Gammaproteobacteria</taxon>
        <taxon>Alteromonadales</taxon>
        <taxon>Shewanellaceae</taxon>
        <taxon>Shewanella</taxon>
    </lineage>
</organism>
<evidence type="ECO:0000313" key="1">
    <source>
        <dbReference type="EMBL" id="NLQ23404.1"/>
    </source>
</evidence>
<evidence type="ECO:0008006" key="3">
    <source>
        <dbReference type="Google" id="ProtNLM"/>
    </source>
</evidence>
<proteinExistence type="predicted"/>
<evidence type="ECO:0000313" key="2">
    <source>
        <dbReference type="Proteomes" id="UP000527352"/>
    </source>
</evidence>
<accession>A0ABX1KPF8</accession>
<sequence>MAFVTHNSRKCKVRSGVNSMPIANARPSGFHISRIQSRVYRQCAKDGFNARIRAELAADLTGDVPATVPLYSHSLTRQSYLDQGWQAVTHLDILKARKRAKAQAMAVPNEQ</sequence>
<comment type="caution">
    <text evidence="1">The sequence shown here is derived from an EMBL/GenBank/DDBJ whole genome shotgun (WGS) entry which is preliminary data.</text>
</comment>
<gene>
    <name evidence="1" type="ORF">HGO26_11025</name>
</gene>
<reference evidence="1 2" key="1">
    <citation type="submission" date="2020-04" db="EMBL/GenBank/DDBJ databases">
        <title>The first description of lens atrophy caused by putative novel Shewanella sp. that is a new emerging pathogen for cultured rainbow trout?</title>
        <authorList>
            <person name="Saticioglu I.B."/>
            <person name="Duman M."/>
            <person name="Altun S."/>
        </authorList>
    </citation>
    <scope>NUCLEOTIDE SEQUENCE [LARGE SCALE GENOMIC DNA]</scope>
    <source>
        <strain evidence="1 2">S-1</strain>
    </source>
</reference>
<keyword evidence="2" id="KW-1185">Reference proteome</keyword>
<dbReference type="RefSeq" id="WP_168825176.1">
    <property type="nucleotide sequence ID" value="NZ_JABAEB010000006.1"/>
</dbReference>
<name>A0ABX1KPF8_9GAMM</name>